<dbReference type="RefSeq" id="WP_344373684.1">
    <property type="nucleotide sequence ID" value="NZ_BAAASQ010000008.1"/>
</dbReference>
<accession>A0ABV9US92</accession>
<protein>
    <submittedName>
        <fullName evidence="2">Uncharacterized protein</fullName>
    </submittedName>
</protein>
<reference evidence="3" key="1">
    <citation type="journal article" date="2019" name="Int. J. Syst. Evol. Microbiol.">
        <title>The Global Catalogue of Microorganisms (GCM) 10K type strain sequencing project: providing services to taxonomists for standard genome sequencing and annotation.</title>
        <authorList>
            <consortium name="The Broad Institute Genomics Platform"/>
            <consortium name="The Broad Institute Genome Sequencing Center for Infectious Disease"/>
            <person name="Wu L."/>
            <person name="Ma J."/>
        </authorList>
    </citation>
    <scope>NUCLEOTIDE SEQUENCE [LARGE SCALE GENOMIC DNA]</scope>
    <source>
        <strain evidence="3">CCM 7224</strain>
    </source>
</reference>
<keyword evidence="1" id="KW-0812">Transmembrane</keyword>
<sequence>MNALAAGSDGLAHHLLMDFAIKGVIVAVAAVVLVLGMVLIWRRAGRRRE</sequence>
<evidence type="ECO:0000256" key="1">
    <source>
        <dbReference type="SAM" id="Phobius"/>
    </source>
</evidence>
<keyword evidence="3" id="KW-1185">Reference proteome</keyword>
<dbReference type="Proteomes" id="UP001595834">
    <property type="component" value="Unassembled WGS sequence"/>
</dbReference>
<evidence type="ECO:0000313" key="2">
    <source>
        <dbReference type="EMBL" id="MFC4960041.1"/>
    </source>
</evidence>
<proteinExistence type="predicted"/>
<feature type="transmembrane region" description="Helical" evidence="1">
    <location>
        <begin position="20"/>
        <end position="41"/>
    </location>
</feature>
<keyword evidence="1" id="KW-0472">Membrane</keyword>
<keyword evidence="1" id="KW-1133">Transmembrane helix</keyword>
<gene>
    <name evidence="2" type="ORF">ACFPFX_27480</name>
</gene>
<name>A0ABV9US92_9ACTN</name>
<organism evidence="2 3">
    <name type="scientific">Streptomyces mauvecolor</name>
    <dbReference type="NCBI Taxonomy" id="58345"/>
    <lineage>
        <taxon>Bacteria</taxon>
        <taxon>Bacillati</taxon>
        <taxon>Actinomycetota</taxon>
        <taxon>Actinomycetes</taxon>
        <taxon>Kitasatosporales</taxon>
        <taxon>Streptomycetaceae</taxon>
        <taxon>Streptomyces</taxon>
    </lineage>
</organism>
<dbReference type="EMBL" id="JBHSIZ010000036">
    <property type="protein sequence ID" value="MFC4960041.1"/>
    <property type="molecule type" value="Genomic_DNA"/>
</dbReference>
<comment type="caution">
    <text evidence="2">The sequence shown here is derived from an EMBL/GenBank/DDBJ whole genome shotgun (WGS) entry which is preliminary data.</text>
</comment>
<evidence type="ECO:0000313" key="3">
    <source>
        <dbReference type="Proteomes" id="UP001595834"/>
    </source>
</evidence>